<dbReference type="Pfam" id="PF24377">
    <property type="entry name" value="DUF7533"/>
    <property type="match status" value="1"/>
</dbReference>
<dbReference type="GeneID" id="79301812"/>
<gene>
    <name evidence="2" type="ORF">ACFQJ6_16280</name>
</gene>
<sequence length="81" mass="8411">MNKPGIIGTLQLAATLVFALPVGLLGVQFLLDGETILGGGFLVVAVMMVVLEEYLTTPTDVPGAVARKTVGKVAKTPDDEE</sequence>
<dbReference type="RefSeq" id="WP_276280647.1">
    <property type="nucleotide sequence ID" value="NZ_CP119809.1"/>
</dbReference>
<name>A0ABD5WLN2_9EURY</name>
<dbReference type="Proteomes" id="UP001596407">
    <property type="component" value="Unassembled WGS sequence"/>
</dbReference>
<reference evidence="2 3" key="1">
    <citation type="journal article" date="2019" name="Int. J. Syst. Evol. Microbiol.">
        <title>The Global Catalogue of Microorganisms (GCM) 10K type strain sequencing project: providing services to taxonomists for standard genome sequencing and annotation.</title>
        <authorList>
            <consortium name="The Broad Institute Genomics Platform"/>
            <consortium name="The Broad Institute Genome Sequencing Center for Infectious Disease"/>
            <person name="Wu L."/>
            <person name="Ma J."/>
        </authorList>
    </citation>
    <scope>NUCLEOTIDE SEQUENCE [LARGE SCALE GENOMIC DNA]</scope>
    <source>
        <strain evidence="2 3">DT72</strain>
    </source>
</reference>
<evidence type="ECO:0000256" key="1">
    <source>
        <dbReference type="SAM" id="Phobius"/>
    </source>
</evidence>
<keyword evidence="3" id="KW-1185">Reference proteome</keyword>
<dbReference type="EMBL" id="JBHSZH010000005">
    <property type="protein sequence ID" value="MFC7081439.1"/>
    <property type="molecule type" value="Genomic_DNA"/>
</dbReference>
<evidence type="ECO:0000313" key="3">
    <source>
        <dbReference type="Proteomes" id="UP001596407"/>
    </source>
</evidence>
<keyword evidence="1" id="KW-0812">Transmembrane</keyword>
<keyword evidence="1" id="KW-0472">Membrane</keyword>
<feature type="transmembrane region" description="Helical" evidence="1">
    <location>
        <begin position="35"/>
        <end position="51"/>
    </location>
</feature>
<protein>
    <submittedName>
        <fullName evidence="2">Uncharacterized protein</fullName>
    </submittedName>
</protein>
<dbReference type="AlphaFoldDB" id="A0ABD5WLN2"/>
<evidence type="ECO:0000313" key="2">
    <source>
        <dbReference type="EMBL" id="MFC7081439.1"/>
    </source>
</evidence>
<dbReference type="InterPro" id="IPR055955">
    <property type="entry name" value="DUF7533"/>
</dbReference>
<keyword evidence="1" id="KW-1133">Transmembrane helix</keyword>
<accession>A0ABD5WLN2</accession>
<proteinExistence type="predicted"/>
<comment type="caution">
    <text evidence="2">The sequence shown here is derived from an EMBL/GenBank/DDBJ whole genome shotgun (WGS) entry which is preliminary data.</text>
</comment>
<organism evidence="2 3">
    <name type="scientific">Halorussus caseinilyticus</name>
    <dbReference type="NCBI Taxonomy" id="3034025"/>
    <lineage>
        <taxon>Archaea</taxon>
        <taxon>Methanobacteriati</taxon>
        <taxon>Methanobacteriota</taxon>
        <taxon>Stenosarchaea group</taxon>
        <taxon>Halobacteria</taxon>
        <taxon>Halobacteriales</taxon>
        <taxon>Haladaptataceae</taxon>
        <taxon>Halorussus</taxon>
    </lineage>
</organism>